<gene>
    <name evidence="1" type="ORF">ACKI18_19415</name>
</gene>
<comment type="caution">
    <text evidence="1">The sequence shown here is derived from an EMBL/GenBank/DDBJ whole genome shotgun (WGS) entry which is preliminary data.</text>
</comment>
<accession>A0ABW9HS08</accession>
<evidence type="ECO:0000313" key="1">
    <source>
        <dbReference type="EMBL" id="MFM9610869.1"/>
    </source>
</evidence>
<dbReference type="EMBL" id="JBJVNI010000010">
    <property type="protein sequence ID" value="MFM9610869.1"/>
    <property type="molecule type" value="Genomic_DNA"/>
</dbReference>
<dbReference type="Proteomes" id="UP001631957">
    <property type="component" value="Unassembled WGS sequence"/>
</dbReference>
<protein>
    <submittedName>
        <fullName evidence="1">Uncharacterized protein</fullName>
    </submittedName>
</protein>
<sequence length="106" mass="11381">MKSREFLRLLRGSVDADSTVRMQVADEITDLLSAYSLEEVVALAVTLSAAAAAEENPEVLESQLHAILELATTGYVDVGCVSYLREIDPVGLPGEIKEYIADLLAG</sequence>
<name>A0ABW9HS08_9ACTN</name>
<proteinExistence type="predicted"/>
<keyword evidence="2" id="KW-1185">Reference proteome</keyword>
<organism evidence="1 2">
    <name type="scientific">Streptomyces niveiscabiei</name>
    <dbReference type="NCBI Taxonomy" id="164115"/>
    <lineage>
        <taxon>Bacteria</taxon>
        <taxon>Bacillati</taxon>
        <taxon>Actinomycetota</taxon>
        <taxon>Actinomycetes</taxon>
        <taxon>Kitasatosporales</taxon>
        <taxon>Streptomycetaceae</taxon>
        <taxon>Streptomyces</taxon>
    </lineage>
</organism>
<evidence type="ECO:0000313" key="2">
    <source>
        <dbReference type="Proteomes" id="UP001631957"/>
    </source>
</evidence>
<reference evidence="1 2" key="1">
    <citation type="submission" date="2024-12" db="EMBL/GenBank/DDBJ databases">
        <title>Forecasting of Potato common scab and diversities of Pathogenic streptomyces spp. in china.</title>
        <authorList>
            <person name="Handique U."/>
            <person name="Wu J."/>
        </authorList>
    </citation>
    <scope>NUCLEOTIDE SEQUENCE [LARGE SCALE GENOMIC DNA]</scope>
    <source>
        <strain evidence="1 2">ZRIMU1530</strain>
    </source>
</reference>